<dbReference type="AlphaFoldDB" id="A0A4R2RYF5"/>
<evidence type="ECO:0000313" key="3">
    <source>
        <dbReference type="Proteomes" id="UP000294813"/>
    </source>
</evidence>
<keyword evidence="3" id="KW-1185">Reference proteome</keyword>
<comment type="caution">
    <text evidence="2">The sequence shown here is derived from an EMBL/GenBank/DDBJ whole genome shotgun (WGS) entry which is preliminary data.</text>
</comment>
<dbReference type="EMBL" id="SLXT01000004">
    <property type="protein sequence ID" value="TCP68099.1"/>
    <property type="molecule type" value="Genomic_DNA"/>
</dbReference>
<accession>A0A4R2RYF5</accession>
<organism evidence="2 3">
    <name type="scientific">Heliophilum fasciatum</name>
    <dbReference type="NCBI Taxonomy" id="35700"/>
    <lineage>
        <taxon>Bacteria</taxon>
        <taxon>Bacillati</taxon>
        <taxon>Bacillota</taxon>
        <taxon>Clostridia</taxon>
        <taxon>Eubacteriales</taxon>
        <taxon>Heliobacteriaceae</taxon>
        <taxon>Heliophilum</taxon>
    </lineage>
</organism>
<dbReference type="Pfam" id="PF05598">
    <property type="entry name" value="DUF772"/>
    <property type="match status" value="1"/>
</dbReference>
<protein>
    <submittedName>
        <fullName evidence="2">Transposase-like protein DUF772</fullName>
    </submittedName>
</protein>
<dbReference type="InterPro" id="IPR008490">
    <property type="entry name" value="Transposase_InsH_N"/>
</dbReference>
<dbReference type="Proteomes" id="UP000294813">
    <property type="component" value="Unassembled WGS sequence"/>
</dbReference>
<dbReference type="OrthoDB" id="9789070at2"/>
<evidence type="ECO:0000313" key="2">
    <source>
        <dbReference type="EMBL" id="TCP68099.1"/>
    </source>
</evidence>
<name>A0A4R2RYF5_9FIRM</name>
<feature type="non-terminal residue" evidence="2">
    <location>
        <position position="109"/>
    </location>
</feature>
<feature type="domain" description="Transposase InsH N-terminal" evidence="1">
    <location>
        <begin position="20"/>
        <end position="108"/>
    </location>
</feature>
<reference evidence="2 3" key="1">
    <citation type="submission" date="2019-03" db="EMBL/GenBank/DDBJ databases">
        <title>Genomic Encyclopedia of Type Strains, Phase IV (KMG-IV): sequencing the most valuable type-strain genomes for metagenomic binning, comparative biology and taxonomic classification.</title>
        <authorList>
            <person name="Goeker M."/>
        </authorList>
    </citation>
    <scope>NUCLEOTIDE SEQUENCE [LARGE SCALE GENOMIC DNA]</scope>
    <source>
        <strain evidence="2 3">DSM 11170</strain>
    </source>
</reference>
<proteinExistence type="predicted"/>
<evidence type="ECO:0000259" key="1">
    <source>
        <dbReference type="Pfam" id="PF05598"/>
    </source>
</evidence>
<sequence>MFRYDDDPQGSFYNHDGLWDTLIPNDSVFRLFREFAPILIQPDDFIGRYSLDNGRPSHAALRMTMACLLQQMLNETDRGMEVQTRVNLEVKYALGMALDDPGIDHANFG</sequence>
<gene>
    <name evidence="2" type="ORF">EDD73_1041</name>
</gene>
<dbReference type="RefSeq" id="WP_131918132.1">
    <property type="nucleotide sequence ID" value="NZ_JAOQNU010000004.1"/>
</dbReference>